<dbReference type="GO" id="GO:0003677">
    <property type="term" value="F:DNA binding"/>
    <property type="evidence" value="ECO:0007669"/>
    <property type="project" value="InterPro"/>
</dbReference>
<feature type="domain" description="Tyr recombinase" evidence="2">
    <location>
        <begin position="148"/>
        <end position="383"/>
    </location>
</feature>
<dbReference type="AlphaFoldDB" id="A0A246HHJ9"/>
<keyword evidence="1" id="KW-0233">DNA recombination</keyword>
<dbReference type="Proteomes" id="UP000198157">
    <property type="component" value="Unassembled WGS sequence"/>
</dbReference>
<comment type="caution">
    <text evidence="3">The sequence shown here is derived from an EMBL/GenBank/DDBJ whole genome shotgun (WGS) entry which is preliminary data.</text>
</comment>
<evidence type="ECO:0000256" key="1">
    <source>
        <dbReference type="ARBA" id="ARBA00023172"/>
    </source>
</evidence>
<evidence type="ECO:0000313" key="4">
    <source>
        <dbReference type="Proteomes" id="UP000198157"/>
    </source>
</evidence>
<proteinExistence type="predicted"/>
<sequence length="508" mass="57241">MKILSREGYELDVEEAVWVLSRDVTIHLEWVRESLDGELRDGFLSVASWYASKFAPGTVMAALGGFRKFITFLTHRADRVLCVDSIDLINYRNTLSERERCHLPGFVTLLRHWVRLKAPGIDRDVLNTICAWKDKSSPKGVAVRTRCSKKGPLSQLEYEGLTDRLVQAFSDRSVSLGSYVLADFLVSTGRRPSQLGDLKLADIKRPDGSVQEECGLVVLVPRRKQACTWRSEFKPAYLTHEKAAPMLELVEHTTRRMRRFWPALSKDDIDQAPLFPSWRTVRRARGLPLAEVRQRLRSEAFHIRTATITARLERTVARLEVPSERTRKSLHVFPLRLRRTVATRAAREGLGTVVIAELLDHTDDQNARVYTENVPEHVAAIDAAVAAQLAPIVQAFSGMLVDKEAEALRGNDIASRIRCDSGSNVGTCGSFGFCGAIAPLACYTCKAFQPWLDAPHREVMDRLVQERGRIRTITMDDSIAAINDRTIIAVSQVICLCEQRKTELRDHD</sequence>
<dbReference type="InterPro" id="IPR002104">
    <property type="entry name" value="Integrase_catalytic"/>
</dbReference>
<protein>
    <recommendedName>
        <fullName evidence="2">Tyr recombinase domain-containing protein</fullName>
    </recommendedName>
</protein>
<dbReference type="GO" id="GO:0015074">
    <property type="term" value="P:DNA integration"/>
    <property type="evidence" value="ECO:0007669"/>
    <property type="project" value="InterPro"/>
</dbReference>
<reference evidence="3 4" key="1">
    <citation type="submission" date="2017-06" db="EMBL/GenBank/DDBJ databases">
        <authorList>
            <person name="Kim H.J."/>
            <person name="Triplett B.A."/>
        </authorList>
    </citation>
    <scope>NUCLEOTIDE SEQUENCE [LARGE SCALE GENOMIC DNA]</scope>
    <source>
        <strain evidence="3 4">13146</strain>
    </source>
</reference>
<dbReference type="OrthoDB" id="8368662at2"/>
<evidence type="ECO:0000313" key="3">
    <source>
        <dbReference type="EMBL" id="OWQ49671.1"/>
    </source>
</evidence>
<accession>A0A246HHJ9</accession>
<gene>
    <name evidence="3" type="ORF">CEE60_18865</name>
</gene>
<dbReference type="GO" id="GO:0006310">
    <property type="term" value="P:DNA recombination"/>
    <property type="evidence" value="ECO:0007669"/>
    <property type="project" value="UniProtKB-KW"/>
</dbReference>
<dbReference type="SUPFAM" id="SSF56349">
    <property type="entry name" value="DNA breaking-rejoining enzymes"/>
    <property type="match status" value="1"/>
</dbReference>
<organism evidence="3 4">
    <name type="scientific">Stenotrophomonas maltophilia</name>
    <name type="common">Pseudomonas maltophilia</name>
    <name type="synonym">Xanthomonas maltophilia</name>
    <dbReference type="NCBI Taxonomy" id="40324"/>
    <lineage>
        <taxon>Bacteria</taxon>
        <taxon>Pseudomonadati</taxon>
        <taxon>Pseudomonadota</taxon>
        <taxon>Gammaproteobacteria</taxon>
        <taxon>Lysobacterales</taxon>
        <taxon>Lysobacteraceae</taxon>
        <taxon>Stenotrophomonas</taxon>
        <taxon>Stenotrophomonas maltophilia group</taxon>
    </lineage>
</organism>
<dbReference type="InterPro" id="IPR011010">
    <property type="entry name" value="DNA_brk_join_enz"/>
</dbReference>
<dbReference type="NCBIfam" id="NF041502">
    <property type="entry name" value="integrase_1"/>
    <property type="match status" value="1"/>
</dbReference>
<dbReference type="InterPro" id="IPR013762">
    <property type="entry name" value="Integrase-like_cat_sf"/>
</dbReference>
<dbReference type="EMBL" id="NIVS01000057">
    <property type="protein sequence ID" value="OWQ49671.1"/>
    <property type="molecule type" value="Genomic_DNA"/>
</dbReference>
<dbReference type="PROSITE" id="PS51898">
    <property type="entry name" value="TYR_RECOMBINASE"/>
    <property type="match status" value="1"/>
</dbReference>
<dbReference type="Gene3D" id="1.10.443.10">
    <property type="entry name" value="Intergrase catalytic core"/>
    <property type="match status" value="1"/>
</dbReference>
<evidence type="ECO:0000259" key="2">
    <source>
        <dbReference type="PROSITE" id="PS51898"/>
    </source>
</evidence>
<dbReference type="InterPro" id="IPR048120">
    <property type="entry name" value="Integrase-like"/>
</dbReference>
<name>A0A246HHJ9_STEMA</name>